<dbReference type="GO" id="GO:0008483">
    <property type="term" value="F:transaminase activity"/>
    <property type="evidence" value="ECO:0007669"/>
    <property type="project" value="InterPro"/>
</dbReference>
<evidence type="ECO:0000313" key="8">
    <source>
        <dbReference type="EMBL" id="GHC59480.1"/>
    </source>
</evidence>
<dbReference type="NCBIfam" id="TIGR00713">
    <property type="entry name" value="hemL"/>
    <property type="match status" value="1"/>
</dbReference>
<accession>A0A918WKB8</accession>
<reference evidence="8" key="2">
    <citation type="submission" date="2020-09" db="EMBL/GenBank/DDBJ databases">
        <authorList>
            <person name="Sun Q."/>
            <person name="Kim S."/>
        </authorList>
    </citation>
    <scope>NUCLEOTIDE SEQUENCE</scope>
    <source>
        <strain evidence="8">KCTC 12988</strain>
    </source>
</reference>
<comment type="similarity">
    <text evidence="3 7">Belongs to the class-III pyridoxal-phosphate-dependent aminotransferase family. HemL subfamily.</text>
</comment>
<reference evidence="8" key="1">
    <citation type="journal article" date="2014" name="Int. J. Syst. Evol. Microbiol.">
        <title>Complete genome sequence of Corynebacterium casei LMG S-19264T (=DSM 44701T), isolated from a smear-ripened cheese.</title>
        <authorList>
            <consortium name="US DOE Joint Genome Institute (JGI-PGF)"/>
            <person name="Walter F."/>
            <person name="Albersmeier A."/>
            <person name="Kalinowski J."/>
            <person name="Ruckert C."/>
        </authorList>
    </citation>
    <scope>NUCLEOTIDE SEQUENCE</scope>
    <source>
        <strain evidence="8">KCTC 12988</strain>
    </source>
</reference>
<dbReference type="InterPro" id="IPR015422">
    <property type="entry name" value="PyrdxlP-dep_Trfase_small"/>
</dbReference>
<comment type="subunit">
    <text evidence="7">Homodimer.</text>
</comment>
<gene>
    <name evidence="7 8" type="primary">hemL</name>
    <name evidence="8" type="ORF">GCM10007100_28330</name>
</gene>
<evidence type="ECO:0000256" key="2">
    <source>
        <dbReference type="ARBA" id="ARBA00004819"/>
    </source>
</evidence>
<dbReference type="Proteomes" id="UP000644507">
    <property type="component" value="Unassembled WGS sequence"/>
</dbReference>
<dbReference type="NCBIfam" id="NF000818">
    <property type="entry name" value="PRK00062.1"/>
    <property type="match status" value="1"/>
</dbReference>
<feature type="modified residue" description="N6-(pyridoxal phosphate)lysine" evidence="7">
    <location>
        <position position="268"/>
    </location>
</feature>
<dbReference type="GO" id="GO:0042286">
    <property type="term" value="F:glutamate-1-semialdehyde 2,1-aminomutase activity"/>
    <property type="evidence" value="ECO:0007669"/>
    <property type="project" value="UniProtKB-UniRule"/>
</dbReference>
<keyword evidence="9" id="KW-1185">Reference proteome</keyword>
<evidence type="ECO:0000256" key="7">
    <source>
        <dbReference type="HAMAP-Rule" id="MF_00375"/>
    </source>
</evidence>
<dbReference type="GO" id="GO:0005737">
    <property type="term" value="C:cytoplasm"/>
    <property type="evidence" value="ECO:0007669"/>
    <property type="project" value="UniProtKB-SubCell"/>
</dbReference>
<dbReference type="InterPro" id="IPR004639">
    <property type="entry name" value="4pyrrol_synth_GluAld_NH2Trfase"/>
</dbReference>
<dbReference type="InterPro" id="IPR005814">
    <property type="entry name" value="Aminotrans_3"/>
</dbReference>
<evidence type="ECO:0000256" key="4">
    <source>
        <dbReference type="ARBA" id="ARBA00022898"/>
    </source>
</evidence>
<comment type="cofactor">
    <cofactor evidence="1 7">
        <name>pyridoxal 5'-phosphate</name>
        <dbReference type="ChEBI" id="CHEBI:597326"/>
    </cofactor>
</comment>
<dbReference type="HAMAP" id="MF_00375">
    <property type="entry name" value="HemL_aminotrans_3"/>
    <property type="match status" value="1"/>
</dbReference>
<dbReference type="GO" id="GO:0006782">
    <property type="term" value="P:protoporphyrinogen IX biosynthetic process"/>
    <property type="evidence" value="ECO:0007669"/>
    <property type="project" value="UniProtKB-UniRule"/>
</dbReference>
<dbReference type="InterPro" id="IPR015421">
    <property type="entry name" value="PyrdxlP-dep_Trfase_major"/>
</dbReference>
<dbReference type="InterPro" id="IPR015424">
    <property type="entry name" value="PyrdxlP-dep_Trfase"/>
</dbReference>
<dbReference type="PANTHER" id="PTHR43713">
    <property type="entry name" value="GLUTAMATE-1-SEMIALDEHYDE 2,1-AMINOMUTASE"/>
    <property type="match status" value="1"/>
</dbReference>
<sequence>MSVGPLSQKIFARAKTLIPGGVNSPVRAFKNVDGDPFFVRRAKGSRIEDIDGKHYIDYIGSWGPNILGHAPIPVTNAIHEAAKDGISYGIPNLGEVEMAQKIIDWVPSVEKVRMTNSGTEATMSCVRLARGFTGRDKIIKFEGHYHGHVDSLLVSAGSGALTLGEPDSAGVPKSFAAETITLPYNQPEKLEEAFAQYGEQIAAVITESYPANAGLIFPRAGFLQLMRDLTRKHGALLIFDEVMTGFRLAKGGVQELEGFTADLVAMGKVIGGGLPVGAFGGRADIMDHLAPVGPVYQAGTLSGNPLAMVAGLTQLRELEHNNGFVHLDQLGAHFEQGLTSVLSAKGIPHRLNRVGSMFCLYFLDEEIVNVETVQKQDFDVFKKLFWGCLEEGIYLAPSLYETGFISMAHSIEDLDETIEVIEKVVSKW</sequence>
<name>A0A918WKB8_9BACT</name>
<dbReference type="Pfam" id="PF00202">
    <property type="entry name" value="Aminotran_3"/>
    <property type="match status" value="1"/>
</dbReference>
<dbReference type="PANTHER" id="PTHR43713:SF3">
    <property type="entry name" value="GLUTAMATE-1-SEMIALDEHYDE 2,1-AMINOMUTASE 1, CHLOROPLASTIC-RELATED"/>
    <property type="match status" value="1"/>
</dbReference>
<dbReference type="Gene3D" id="3.90.1150.10">
    <property type="entry name" value="Aspartate Aminotransferase, domain 1"/>
    <property type="match status" value="1"/>
</dbReference>
<protein>
    <recommendedName>
        <fullName evidence="7">Glutamate-1-semialdehyde 2,1-aminomutase</fullName>
        <shortName evidence="7">GSA</shortName>
        <ecNumber evidence="7">5.4.3.8</ecNumber>
    </recommendedName>
    <alternativeName>
        <fullName evidence="7">Glutamate-1-semialdehyde aminotransferase</fullName>
        <shortName evidence="7">GSA-AT</shortName>
    </alternativeName>
</protein>
<evidence type="ECO:0000256" key="3">
    <source>
        <dbReference type="ARBA" id="ARBA00008981"/>
    </source>
</evidence>
<keyword evidence="5 7" id="KW-0413">Isomerase</keyword>
<comment type="pathway">
    <text evidence="2">Porphyrin-containing compound metabolism; protoporphyrin-IX biosynthesis; 5-aminolevulinate from L-glutamyl-tRNA(Glu): step 2/2.</text>
</comment>
<comment type="caution">
    <text evidence="8">The sequence shown here is derived from an EMBL/GenBank/DDBJ whole genome shotgun (WGS) entry which is preliminary data.</text>
</comment>
<dbReference type="InterPro" id="IPR049704">
    <property type="entry name" value="Aminotrans_3_PPA_site"/>
</dbReference>
<evidence type="ECO:0000256" key="6">
    <source>
        <dbReference type="ARBA" id="ARBA00023244"/>
    </source>
</evidence>
<dbReference type="GO" id="GO:0030170">
    <property type="term" value="F:pyridoxal phosphate binding"/>
    <property type="evidence" value="ECO:0007669"/>
    <property type="project" value="InterPro"/>
</dbReference>
<keyword evidence="6 7" id="KW-0627">Porphyrin biosynthesis</keyword>
<dbReference type="FunFam" id="3.40.640.10:FF:000021">
    <property type="entry name" value="Glutamate-1-semialdehyde 2,1-aminomutase"/>
    <property type="match status" value="1"/>
</dbReference>
<dbReference type="CDD" id="cd00610">
    <property type="entry name" value="OAT_like"/>
    <property type="match status" value="1"/>
</dbReference>
<dbReference type="SUPFAM" id="SSF53383">
    <property type="entry name" value="PLP-dependent transferases"/>
    <property type="match status" value="1"/>
</dbReference>
<keyword evidence="4 7" id="KW-0663">Pyridoxal phosphate</keyword>
<dbReference type="EMBL" id="BMXI01000012">
    <property type="protein sequence ID" value="GHC59480.1"/>
    <property type="molecule type" value="Genomic_DNA"/>
</dbReference>
<organism evidence="8 9">
    <name type="scientific">Roseibacillus persicicus</name>
    <dbReference type="NCBI Taxonomy" id="454148"/>
    <lineage>
        <taxon>Bacteria</taxon>
        <taxon>Pseudomonadati</taxon>
        <taxon>Verrucomicrobiota</taxon>
        <taxon>Verrucomicrobiia</taxon>
        <taxon>Verrucomicrobiales</taxon>
        <taxon>Verrucomicrobiaceae</taxon>
        <taxon>Roseibacillus</taxon>
    </lineage>
</organism>
<dbReference type="PROSITE" id="PS00600">
    <property type="entry name" value="AA_TRANSFER_CLASS_3"/>
    <property type="match status" value="1"/>
</dbReference>
<dbReference type="RefSeq" id="WP_189571081.1">
    <property type="nucleotide sequence ID" value="NZ_BMXI01000012.1"/>
</dbReference>
<comment type="subcellular location">
    <subcellularLocation>
        <location evidence="7">Cytoplasm</location>
    </subcellularLocation>
</comment>
<comment type="catalytic activity">
    <reaction evidence="7">
        <text>(S)-4-amino-5-oxopentanoate = 5-aminolevulinate</text>
        <dbReference type="Rhea" id="RHEA:14265"/>
        <dbReference type="ChEBI" id="CHEBI:57501"/>
        <dbReference type="ChEBI" id="CHEBI:356416"/>
        <dbReference type="EC" id="5.4.3.8"/>
    </reaction>
</comment>
<keyword evidence="7" id="KW-0963">Cytoplasm</keyword>
<dbReference type="EC" id="5.4.3.8" evidence="7"/>
<proteinExistence type="inferred from homology"/>
<evidence type="ECO:0000313" key="9">
    <source>
        <dbReference type="Proteomes" id="UP000644507"/>
    </source>
</evidence>
<evidence type="ECO:0000256" key="1">
    <source>
        <dbReference type="ARBA" id="ARBA00001933"/>
    </source>
</evidence>
<dbReference type="Gene3D" id="3.40.640.10">
    <property type="entry name" value="Type I PLP-dependent aspartate aminotransferase-like (Major domain)"/>
    <property type="match status" value="1"/>
</dbReference>
<dbReference type="AlphaFoldDB" id="A0A918WKB8"/>
<evidence type="ECO:0000256" key="5">
    <source>
        <dbReference type="ARBA" id="ARBA00023235"/>
    </source>
</evidence>